<evidence type="ECO:0000313" key="3">
    <source>
        <dbReference type="Proteomes" id="UP000747542"/>
    </source>
</evidence>
<dbReference type="GO" id="GO:0003697">
    <property type="term" value="F:single-stranded DNA binding"/>
    <property type="evidence" value="ECO:0007669"/>
    <property type="project" value="TreeGrafter"/>
</dbReference>
<comment type="caution">
    <text evidence="2">The sequence shown here is derived from an EMBL/GenBank/DDBJ whole genome shotgun (WGS) entry which is preliminary data.</text>
</comment>
<dbReference type="AlphaFoldDB" id="A0A8J5JKW6"/>
<organism evidence="2 3">
    <name type="scientific">Homarus americanus</name>
    <name type="common">American lobster</name>
    <dbReference type="NCBI Taxonomy" id="6706"/>
    <lineage>
        <taxon>Eukaryota</taxon>
        <taxon>Metazoa</taxon>
        <taxon>Ecdysozoa</taxon>
        <taxon>Arthropoda</taxon>
        <taxon>Crustacea</taxon>
        <taxon>Multicrustacea</taxon>
        <taxon>Malacostraca</taxon>
        <taxon>Eumalacostraca</taxon>
        <taxon>Eucarida</taxon>
        <taxon>Decapoda</taxon>
        <taxon>Pleocyemata</taxon>
        <taxon>Astacidea</taxon>
        <taxon>Nephropoidea</taxon>
        <taxon>Nephropidae</taxon>
        <taxon>Homarus</taxon>
    </lineage>
</organism>
<name>A0A8J5JKW6_HOMAM</name>
<dbReference type="InterPro" id="IPR020588">
    <property type="entry name" value="RecA_ATP-bd"/>
</dbReference>
<feature type="domain" description="RecA family profile 1" evidence="1">
    <location>
        <begin position="37"/>
        <end position="215"/>
    </location>
</feature>
<dbReference type="SUPFAM" id="SSF52540">
    <property type="entry name" value="P-loop containing nucleoside triphosphate hydrolases"/>
    <property type="match status" value="1"/>
</dbReference>
<dbReference type="GO" id="GO:0140664">
    <property type="term" value="F:ATP-dependent DNA damage sensor activity"/>
    <property type="evidence" value="ECO:0007669"/>
    <property type="project" value="InterPro"/>
</dbReference>
<dbReference type="PANTHER" id="PTHR46456">
    <property type="entry name" value="DNA REPAIR PROTEIN RAD51 HOMOLOG 2"/>
    <property type="match status" value="1"/>
</dbReference>
<dbReference type="PROSITE" id="PS50162">
    <property type="entry name" value="RECA_2"/>
    <property type="match status" value="1"/>
</dbReference>
<gene>
    <name evidence="2" type="primary">RAD51-L4</name>
    <name evidence="2" type="ORF">Hamer_G024771</name>
</gene>
<accession>A0A8J5JKW6</accession>
<keyword evidence="3" id="KW-1185">Reference proteome</keyword>
<dbReference type="InterPro" id="IPR027417">
    <property type="entry name" value="P-loop_NTPase"/>
</dbReference>
<dbReference type="GO" id="GO:0000400">
    <property type="term" value="F:four-way junction DNA binding"/>
    <property type="evidence" value="ECO:0007669"/>
    <property type="project" value="TreeGrafter"/>
</dbReference>
<dbReference type="GO" id="GO:0033063">
    <property type="term" value="C:Rad51B-Rad51C-Rad51D-XRCC2 complex"/>
    <property type="evidence" value="ECO:0007669"/>
    <property type="project" value="InterPro"/>
</dbReference>
<dbReference type="PANTHER" id="PTHR46456:SF1">
    <property type="entry name" value="DNA REPAIR PROTEIN RAD51 HOMOLOG 2"/>
    <property type="match status" value="1"/>
</dbReference>
<dbReference type="Proteomes" id="UP000747542">
    <property type="component" value="Unassembled WGS sequence"/>
</dbReference>
<evidence type="ECO:0000313" key="2">
    <source>
        <dbReference type="EMBL" id="KAG7160247.1"/>
    </source>
</evidence>
<dbReference type="GO" id="GO:0005657">
    <property type="term" value="C:replication fork"/>
    <property type="evidence" value="ECO:0007669"/>
    <property type="project" value="TreeGrafter"/>
</dbReference>
<evidence type="ECO:0000259" key="1">
    <source>
        <dbReference type="PROSITE" id="PS50162"/>
    </source>
</evidence>
<sequence length="259" mass="28730">MTFQRLSKLALDEDLKTRLSRSPLKTVKAFDLSQDEDKNSFRLGNTVLDTLLHGGLQSGTLTEFAGSAGAGKTQWCLYLAVLAVTPKKHRSRNITAIYIDTESAFRPERIVEIISSKYPELTSNISKYLSMINLYQPKTISSLNDILESLEVIAVEKDVGVVIVDSVASLARKEIMCDSSQSIIARTNQLASWAAKLKCIAQQLNICLTIAKSPVAPFATFHYTIDKEGIFIQDCERFYSYSGSDPGLHQIKVQKGFIV</sequence>
<dbReference type="InterPro" id="IPR030548">
    <property type="entry name" value="RAD51B"/>
</dbReference>
<protein>
    <submittedName>
        <fullName evidence="2">DNA repair protein RAD51-like 4</fullName>
    </submittedName>
</protein>
<dbReference type="InterPro" id="IPR013632">
    <property type="entry name" value="Rad51_C"/>
</dbReference>
<dbReference type="Gene3D" id="3.40.50.300">
    <property type="entry name" value="P-loop containing nucleotide triphosphate hydrolases"/>
    <property type="match status" value="1"/>
</dbReference>
<dbReference type="Pfam" id="PF08423">
    <property type="entry name" value="Rad51"/>
    <property type="match status" value="1"/>
</dbReference>
<dbReference type="GO" id="GO:0000724">
    <property type="term" value="P:double-strand break repair via homologous recombination"/>
    <property type="evidence" value="ECO:0007669"/>
    <property type="project" value="InterPro"/>
</dbReference>
<proteinExistence type="predicted"/>
<dbReference type="EMBL" id="JAHLQT010031524">
    <property type="protein sequence ID" value="KAG7160247.1"/>
    <property type="molecule type" value="Genomic_DNA"/>
</dbReference>
<dbReference type="GO" id="GO:0003690">
    <property type="term" value="F:double-stranded DNA binding"/>
    <property type="evidence" value="ECO:0007669"/>
    <property type="project" value="TreeGrafter"/>
</dbReference>
<dbReference type="GO" id="GO:0005524">
    <property type="term" value="F:ATP binding"/>
    <property type="evidence" value="ECO:0007669"/>
    <property type="project" value="InterPro"/>
</dbReference>
<reference evidence="2" key="1">
    <citation type="journal article" date="2021" name="Sci. Adv.">
        <title>The American lobster genome reveals insights on longevity, neural, and immune adaptations.</title>
        <authorList>
            <person name="Polinski J.M."/>
            <person name="Zimin A.V."/>
            <person name="Clark K.F."/>
            <person name="Kohn A.B."/>
            <person name="Sadowski N."/>
            <person name="Timp W."/>
            <person name="Ptitsyn A."/>
            <person name="Khanna P."/>
            <person name="Romanova D.Y."/>
            <person name="Williams P."/>
            <person name="Greenwood S.J."/>
            <person name="Moroz L.L."/>
            <person name="Walt D.R."/>
            <person name="Bodnar A.G."/>
        </authorList>
    </citation>
    <scope>NUCLEOTIDE SEQUENCE</scope>
    <source>
        <strain evidence="2">GMGI-L3</strain>
    </source>
</reference>